<feature type="transmembrane region" description="Helical" evidence="8">
    <location>
        <begin position="37"/>
        <end position="55"/>
    </location>
</feature>
<dbReference type="Pfam" id="PF00893">
    <property type="entry name" value="Multi_Drug_Res"/>
    <property type="match status" value="1"/>
</dbReference>
<keyword evidence="3" id="KW-1003">Cell membrane</keyword>
<dbReference type="SUPFAM" id="SSF103481">
    <property type="entry name" value="Multidrug resistance efflux transporter EmrE"/>
    <property type="match status" value="1"/>
</dbReference>
<dbReference type="InterPro" id="IPR037185">
    <property type="entry name" value="EmrE-like"/>
</dbReference>
<reference evidence="10" key="1">
    <citation type="submission" date="2016-10" db="EMBL/GenBank/DDBJ databases">
        <authorList>
            <person name="Varghese N."/>
            <person name="Submissions S."/>
        </authorList>
    </citation>
    <scope>NUCLEOTIDE SEQUENCE [LARGE SCALE GENOMIC DNA]</scope>
    <source>
        <strain evidence="10">CGMCC 1.10218</strain>
    </source>
</reference>
<dbReference type="GO" id="GO:0015199">
    <property type="term" value="F:amino-acid betaine transmembrane transporter activity"/>
    <property type="evidence" value="ECO:0007669"/>
    <property type="project" value="TreeGrafter"/>
</dbReference>
<dbReference type="Proteomes" id="UP000199223">
    <property type="component" value="Unassembled WGS sequence"/>
</dbReference>
<dbReference type="PANTHER" id="PTHR30561:SF1">
    <property type="entry name" value="MULTIDRUG TRANSPORTER EMRE"/>
    <property type="match status" value="1"/>
</dbReference>
<keyword evidence="4 7" id="KW-0812">Transmembrane</keyword>
<evidence type="ECO:0000256" key="3">
    <source>
        <dbReference type="ARBA" id="ARBA00022475"/>
    </source>
</evidence>
<name>A0A1H7CMK1_9DEIO</name>
<dbReference type="Gene3D" id="1.10.3730.20">
    <property type="match status" value="1"/>
</dbReference>
<comment type="subcellular location">
    <subcellularLocation>
        <location evidence="1 7">Cell membrane</location>
        <topology evidence="1 7">Multi-pass membrane protein</topology>
    </subcellularLocation>
</comment>
<proteinExistence type="inferred from homology"/>
<evidence type="ECO:0000256" key="4">
    <source>
        <dbReference type="ARBA" id="ARBA00022692"/>
    </source>
</evidence>
<protein>
    <submittedName>
        <fullName evidence="9">Small multidrug resistance pump</fullName>
    </submittedName>
</protein>
<organism evidence="9 10">
    <name type="scientific">Deinococcus reticulitermitis</name>
    <dbReference type="NCBI Taxonomy" id="856736"/>
    <lineage>
        <taxon>Bacteria</taxon>
        <taxon>Thermotogati</taxon>
        <taxon>Deinococcota</taxon>
        <taxon>Deinococci</taxon>
        <taxon>Deinococcales</taxon>
        <taxon>Deinococcaceae</taxon>
        <taxon>Deinococcus</taxon>
    </lineage>
</organism>
<keyword evidence="6 8" id="KW-0472">Membrane</keyword>
<accession>A0A1H7CMK1</accession>
<dbReference type="AlphaFoldDB" id="A0A1H7CMK1"/>
<dbReference type="EMBL" id="FNZA01000034">
    <property type="protein sequence ID" value="SEJ90869.1"/>
    <property type="molecule type" value="Genomic_DNA"/>
</dbReference>
<dbReference type="OrthoDB" id="21828at2"/>
<dbReference type="GO" id="GO:0005886">
    <property type="term" value="C:plasma membrane"/>
    <property type="evidence" value="ECO:0007669"/>
    <property type="project" value="UniProtKB-SubCell"/>
</dbReference>
<feature type="transmembrane region" description="Helical" evidence="8">
    <location>
        <begin position="62"/>
        <end position="83"/>
    </location>
</feature>
<sequence length="114" mass="12034">MNPLLLAYGFLTLAIVSEVAGSSFLQRSAQFTKLGPTLIMAVFYLASFFFLSQALRTLPLGIAYAIWGGLGIVLTAIVSVVIFRQALDAAALLGIALIVSGVVVMNVFSRSAAH</sequence>
<evidence type="ECO:0000313" key="10">
    <source>
        <dbReference type="Proteomes" id="UP000199223"/>
    </source>
</evidence>
<evidence type="ECO:0000313" key="9">
    <source>
        <dbReference type="EMBL" id="SEJ90869.1"/>
    </source>
</evidence>
<evidence type="ECO:0000256" key="7">
    <source>
        <dbReference type="RuleBase" id="RU003942"/>
    </source>
</evidence>
<dbReference type="InterPro" id="IPR045324">
    <property type="entry name" value="Small_multidrug_res"/>
</dbReference>
<dbReference type="FunFam" id="1.10.3730.20:FF:000001">
    <property type="entry name" value="Quaternary ammonium compound resistance transporter SugE"/>
    <property type="match status" value="1"/>
</dbReference>
<evidence type="ECO:0000256" key="6">
    <source>
        <dbReference type="ARBA" id="ARBA00023136"/>
    </source>
</evidence>
<dbReference type="PANTHER" id="PTHR30561">
    <property type="entry name" value="SMR FAMILY PROTON-DEPENDENT DRUG EFFLUX TRANSPORTER SUGE"/>
    <property type="match status" value="1"/>
</dbReference>
<keyword evidence="2" id="KW-0813">Transport</keyword>
<evidence type="ECO:0000256" key="1">
    <source>
        <dbReference type="ARBA" id="ARBA00004651"/>
    </source>
</evidence>
<dbReference type="STRING" id="856736.SAMN04488058_1344"/>
<dbReference type="GO" id="GO:0015297">
    <property type="term" value="F:antiporter activity"/>
    <property type="evidence" value="ECO:0007669"/>
    <property type="project" value="TreeGrafter"/>
</dbReference>
<keyword evidence="10" id="KW-1185">Reference proteome</keyword>
<evidence type="ECO:0000256" key="8">
    <source>
        <dbReference type="SAM" id="Phobius"/>
    </source>
</evidence>
<keyword evidence="5 8" id="KW-1133">Transmembrane helix</keyword>
<dbReference type="InterPro" id="IPR000390">
    <property type="entry name" value="Small_drug/metabolite_transptr"/>
</dbReference>
<dbReference type="GO" id="GO:0031460">
    <property type="term" value="P:glycine betaine transport"/>
    <property type="evidence" value="ECO:0007669"/>
    <property type="project" value="TreeGrafter"/>
</dbReference>
<gene>
    <name evidence="9" type="ORF">SAMN04488058_1344</name>
</gene>
<dbReference type="GO" id="GO:0015220">
    <property type="term" value="F:choline transmembrane transporter activity"/>
    <property type="evidence" value="ECO:0007669"/>
    <property type="project" value="TreeGrafter"/>
</dbReference>
<evidence type="ECO:0000256" key="5">
    <source>
        <dbReference type="ARBA" id="ARBA00022989"/>
    </source>
</evidence>
<feature type="transmembrane region" description="Helical" evidence="8">
    <location>
        <begin position="89"/>
        <end position="108"/>
    </location>
</feature>
<evidence type="ECO:0000256" key="2">
    <source>
        <dbReference type="ARBA" id="ARBA00022448"/>
    </source>
</evidence>
<comment type="similarity">
    <text evidence="7">Belongs to the drug/metabolite transporter (DMT) superfamily. Small multidrug resistance (SMR) (TC 2.A.7.1) family.</text>
</comment>
<dbReference type="RefSeq" id="WP_092265783.1">
    <property type="nucleotide sequence ID" value="NZ_FNZA01000034.1"/>
</dbReference>